<dbReference type="AlphaFoldDB" id="A0A7R9BEQ3"/>
<dbReference type="InterPro" id="IPR051426">
    <property type="entry name" value="Peflin/Sorcin_CaBP"/>
</dbReference>
<dbReference type="EMBL" id="OA882115">
    <property type="protein sequence ID" value="CAD7272976.1"/>
    <property type="molecule type" value="Genomic_DNA"/>
</dbReference>
<sequence length="262" mass="29959">MANPAAGMPDPRFLADVFRRVDRDNSGAISAEELRSALSNGTWTPFSAETVRLMINMFDHDRSGTVNFNEFSALWKYVVDWQACFRSFDRDNSGNIDGAELRHALTTFGYRFQDSFVDVLVSKFDRQGRRVIFFDDFIQCCVMLHILTAAFRQHDTDLDGVVTITYEQFLMMCMMESERRWFDVALWTFNLGNLLILIGFMGFKSQGGLQFLRLIAAMGFGLLAAKSWIMNEPGEYLINTLWCVAFALINPLPTSDGRINRE</sequence>
<evidence type="ECO:0000259" key="7">
    <source>
        <dbReference type="PROSITE" id="PS50222"/>
    </source>
</evidence>
<evidence type="ECO:0000256" key="3">
    <source>
        <dbReference type="ARBA" id="ARBA00022723"/>
    </source>
</evidence>
<dbReference type="PROSITE" id="PS00018">
    <property type="entry name" value="EF_HAND_1"/>
    <property type="match status" value="2"/>
</dbReference>
<dbReference type="PROSITE" id="PS50222">
    <property type="entry name" value="EF_HAND_2"/>
    <property type="match status" value="2"/>
</dbReference>
<protein>
    <recommendedName>
        <fullName evidence="7">EF-hand domain-containing protein</fullName>
    </recommendedName>
</protein>
<dbReference type="SMART" id="SM00054">
    <property type="entry name" value="EFh"/>
    <property type="match status" value="4"/>
</dbReference>
<dbReference type="GO" id="GO:0005509">
    <property type="term" value="F:calcium ion binding"/>
    <property type="evidence" value="ECO:0007669"/>
    <property type="project" value="InterPro"/>
</dbReference>
<accession>A0A7R9BEQ3</accession>
<dbReference type="Gene3D" id="1.10.238.10">
    <property type="entry name" value="EF-hand"/>
    <property type="match status" value="1"/>
</dbReference>
<evidence type="ECO:0000256" key="4">
    <source>
        <dbReference type="ARBA" id="ARBA00022737"/>
    </source>
</evidence>
<evidence type="ECO:0000256" key="1">
    <source>
        <dbReference type="ARBA" id="ARBA00004496"/>
    </source>
</evidence>
<dbReference type="SUPFAM" id="SSF47473">
    <property type="entry name" value="EF-hand"/>
    <property type="match status" value="1"/>
</dbReference>
<name>A0A7R9BEQ3_9CRUS</name>
<feature type="domain" description="EF-hand" evidence="7">
    <location>
        <begin position="76"/>
        <end position="111"/>
    </location>
</feature>
<keyword evidence="6" id="KW-0472">Membrane</keyword>
<keyword evidence="6" id="KW-1133">Transmembrane helix</keyword>
<proteinExistence type="predicted"/>
<gene>
    <name evidence="8" type="ORF">NMOB1V02_LOCUS886</name>
</gene>
<dbReference type="PANTHER" id="PTHR46212">
    <property type="entry name" value="PEFLIN"/>
    <property type="match status" value="1"/>
</dbReference>
<dbReference type="GO" id="GO:0043226">
    <property type="term" value="C:organelle"/>
    <property type="evidence" value="ECO:0007669"/>
    <property type="project" value="UniProtKB-ARBA"/>
</dbReference>
<organism evidence="8">
    <name type="scientific">Notodromas monacha</name>
    <dbReference type="NCBI Taxonomy" id="399045"/>
    <lineage>
        <taxon>Eukaryota</taxon>
        <taxon>Metazoa</taxon>
        <taxon>Ecdysozoa</taxon>
        <taxon>Arthropoda</taxon>
        <taxon>Crustacea</taxon>
        <taxon>Oligostraca</taxon>
        <taxon>Ostracoda</taxon>
        <taxon>Podocopa</taxon>
        <taxon>Podocopida</taxon>
        <taxon>Cypridocopina</taxon>
        <taxon>Cypridoidea</taxon>
        <taxon>Cyprididae</taxon>
        <taxon>Notodromas</taxon>
    </lineage>
</organism>
<keyword evidence="9" id="KW-1185">Reference proteome</keyword>
<keyword evidence="3" id="KW-0479">Metal-binding</keyword>
<reference evidence="8" key="1">
    <citation type="submission" date="2020-11" db="EMBL/GenBank/DDBJ databases">
        <authorList>
            <person name="Tran Van P."/>
        </authorList>
    </citation>
    <scope>NUCLEOTIDE SEQUENCE</scope>
</reference>
<comment type="subcellular location">
    <subcellularLocation>
        <location evidence="1">Cytoplasm</location>
    </subcellularLocation>
</comment>
<dbReference type="GO" id="GO:0005737">
    <property type="term" value="C:cytoplasm"/>
    <property type="evidence" value="ECO:0007669"/>
    <property type="project" value="UniProtKB-SubCell"/>
</dbReference>
<dbReference type="InterPro" id="IPR011992">
    <property type="entry name" value="EF-hand-dom_pair"/>
</dbReference>
<keyword evidence="6" id="KW-0812">Transmembrane</keyword>
<keyword evidence="2" id="KW-0963">Cytoplasm</keyword>
<dbReference type="Proteomes" id="UP000678499">
    <property type="component" value="Unassembled WGS sequence"/>
</dbReference>
<evidence type="ECO:0000313" key="9">
    <source>
        <dbReference type="Proteomes" id="UP000678499"/>
    </source>
</evidence>
<dbReference type="EMBL" id="CAJPEX010000078">
    <property type="protein sequence ID" value="CAG0913128.1"/>
    <property type="molecule type" value="Genomic_DNA"/>
</dbReference>
<evidence type="ECO:0000313" key="8">
    <source>
        <dbReference type="EMBL" id="CAD7272976.1"/>
    </source>
</evidence>
<dbReference type="GO" id="GO:0048306">
    <property type="term" value="F:calcium-dependent protein binding"/>
    <property type="evidence" value="ECO:0007669"/>
    <property type="project" value="UniProtKB-ARBA"/>
</dbReference>
<dbReference type="InterPro" id="IPR002048">
    <property type="entry name" value="EF_hand_dom"/>
</dbReference>
<feature type="transmembrane region" description="Helical" evidence="6">
    <location>
        <begin position="184"/>
        <end position="203"/>
    </location>
</feature>
<dbReference type="FunFam" id="1.10.238.10:FF:000178">
    <property type="entry name" value="Calmodulin-2 A"/>
    <property type="match status" value="1"/>
</dbReference>
<keyword evidence="5" id="KW-0106">Calcium</keyword>
<dbReference type="Pfam" id="PF13499">
    <property type="entry name" value="EF-hand_7"/>
    <property type="match status" value="2"/>
</dbReference>
<dbReference type="PANTHER" id="PTHR46212:SF9">
    <property type="entry name" value="PROGRAMMED CELL DEATH PROTEIN 6"/>
    <property type="match status" value="1"/>
</dbReference>
<keyword evidence="4" id="KW-0677">Repeat</keyword>
<feature type="domain" description="EF-hand" evidence="7">
    <location>
        <begin position="9"/>
        <end position="44"/>
    </location>
</feature>
<dbReference type="OrthoDB" id="186625at2759"/>
<evidence type="ECO:0000256" key="6">
    <source>
        <dbReference type="SAM" id="Phobius"/>
    </source>
</evidence>
<evidence type="ECO:0000256" key="5">
    <source>
        <dbReference type="ARBA" id="ARBA00022837"/>
    </source>
</evidence>
<evidence type="ECO:0000256" key="2">
    <source>
        <dbReference type="ARBA" id="ARBA00022490"/>
    </source>
</evidence>
<dbReference type="InterPro" id="IPR018247">
    <property type="entry name" value="EF_Hand_1_Ca_BS"/>
</dbReference>